<protein>
    <submittedName>
        <fullName evidence="1">Uncharacterized protein</fullName>
    </submittedName>
</protein>
<dbReference type="RefSeq" id="WP_189511666.1">
    <property type="nucleotide sequence ID" value="NZ_BMXG01000003.1"/>
</dbReference>
<dbReference type="Proteomes" id="UP000642829">
    <property type="component" value="Unassembled WGS sequence"/>
</dbReference>
<organism evidence="1 2">
    <name type="scientific">Cerasicoccus arenae</name>
    <dbReference type="NCBI Taxonomy" id="424488"/>
    <lineage>
        <taxon>Bacteria</taxon>
        <taxon>Pseudomonadati</taxon>
        <taxon>Verrucomicrobiota</taxon>
        <taxon>Opitutia</taxon>
        <taxon>Puniceicoccales</taxon>
        <taxon>Cerasicoccaceae</taxon>
        <taxon>Cerasicoccus</taxon>
    </lineage>
</organism>
<evidence type="ECO:0000313" key="2">
    <source>
        <dbReference type="Proteomes" id="UP000642829"/>
    </source>
</evidence>
<comment type="caution">
    <text evidence="1">The sequence shown here is derived from an EMBL/GenBank/DDBJ whole genome shotgun (WGS) entry which is preliminary data.</text>
</comment>
<evidence type="ECO:0000313" key="1">
    <source>
        <dbReference type="EMBL" id="GHB93257.1"/>
    </source>
</evidence>
<sequence>MADVYLILGAEGAGRREVVRDLIEGGFADDEIVAVGHCETEPDSPADEQLAARATNRIFAYATLAQSSIPEDAETAFLIAPGRGNPIDAVEDFSEWLSRTGHTLARIVTVVHCMLVSANPKLELWHRACIHFSDAVLLNRRLDVPNKWLSDFRLAYEQERFPCLFELVKKGRVANPALILEPQPRRLSLAFDDDIDPVDLIDFDEDDLPEETIDLTRPLDPWFVRLPSGQRERHLVDIARFLPESNSPPPPL</sequence>
<gene>
    <name evidence="1" type="ORF">GCM10007047_05720</name>
</gene>
<accession>A0A8J3D9Y7</accession>
<dbReference type="AlphaFoldDB" id="A0A8J3D9Y7"/>
<name>A0A8J3D9Y7_9BACT</name>
<reference evidence="1" key="1">
    <citation type="journal article" date="2014" name="Int. J. Syst. Evol. Microbiol.">
        <title>Complete genome sequence of Corynebacterium casei LMG S-19264T (=DSM 44701T), isolated from a smear-ripened cheese.</title>
        <authorList>
            <consortium name="US DOE Joint Genome Institute (JGI-PGF)"/>
            <person name="Walter F."/>
            <person name="Albersmeier A."/>
            <person name="Kalinowski J."/>
            <person name="Ruckert C."/>
        </authorList>
    </citation>
    <scope>NUCLEOTIDE SEQUENCE</scope>
    <source>
        <strain evidence="1">KCTC 12870</strain>
    </source>
</reference>
<keyword evidence="2" id="KW-1185">Reference proteome</keyword>
<dbReference type="EMBL" id="BMXG01000003">
    <property type="protein sequence ID" value="GHB93257.1"/>
    <property type="molecule type" value="Genomic_DNA"/>
</dbReference>
<reference evidence="1" key="2">
    <citation type="submission" date="2020-09" db="EMBL/GenBank/DDBJ databases">
        <authorList>
            <person name="Sun Q."/>
            <person name="Kim S."/>
        </authorList>
    </citation>
    <scope>NUCLEOTIDE SEQUENCE</scope>
    <source>
        <strain evidence="1">KCTC 12870</strain>
    </source>
</reference>
<proteinExistence type="predicted"/>